<evidence type="ECO:0000256" key="8">
    <source>
        <dbReference type="SAM" id="MobiDB-lite"/>
    </source>
</evidence>
<dbReference type="EMBL" id="BAAAPM010000004">
    <property type="protein sequence ID" value="GAA1727860.1"/>
    <property type="molecule type" value="Genomic_DNA"/>
</dbReference>
<sequence length="329" mass="36229">MATVPVEPTTVGSSSRPRSVGKPPQAHKVPLLTRIRRDKVLLAMIVPGFLYFTVFQWLPLFGNVIAFLDYQPYIGFINSVWVGFENFATVFSDPTFYAALRNTIVITVLQLVLFFPVPIALALLLNSIMSPKVRSFVQSVVYLPHFIGWVLLVSIFTQLLGPMGVVPNLLEALGLPPFSAMTSPAFFPFLMVIETIWKDAGWGTIIFLAALGNINSELYEAAAMDGASKWRRTWHVTLPGIMPVIILLLILQIGTILSVGFEQIILQRDAVGPEAAEVLDTWVYYHGIQDGEWGPATAVGLVKGIIGFALVLGSNKLAHLFGQDGIYRK</sequence>
<evidence type="ECO:0000313" key="10">
    <source>
        <dbReference type="EMBL" id="GAA1727860.1"/>
    </source>
</evidence>
<evidence type="ECO:0000256" key="7">
    <source>
        <dbReference type="RuleBase" id="RU363032"/>
    </source>
</evidence>
<evidence type="ECO:0000256" key="6">
    <source>
        <dbReference type="ARBA" id="ARBA00023136"/>
    </source>
</evidence>
<dbReference type="Gene3D" id="1.10.3720.10">
    <property type="entry name" value="MetI-like"/>
    <property type="match status" value="1"/>
</dbReference>
<keyword evidence="11" id="KW-1185">Reference proteome</keyword>
<comment type="caution">
    <text evidence="10">The sequence shown here is derived from an EMBL/GenBank/DDBJ whole genome shotgun (WGS) entry which is preliminary data.</text>
</comment>
<comment type="subcellular location">
    <subcellularLocation>
        <location evidence="1 7">Cell membrane</location>
        <topology evidence="1 7">Multi-pass membrane protein</topology>
    </subcellularLocation>
</comment>
<keyword evidence="2 7" id="KW-0813">Transport</keyword>
<comment type="similarity">
    <text evidence="7">Belongs to the binding-protein-dependent transport system permease family.</text>
</comment>
<keyword evidence="5 7" id="KW-1133">Transmembrane helix</keyword>
<reference evidence="10 11" key="1">
    <citation type="journal article" date="2019" name="Int. J. Syst. Evol. Microbiol.">
        <title>The Global Catalogue of Microorganisms (GCM) 10K type strain sequencing project: providing services to taxonomists for standard genome sequencing and annotation.</title>
        <authorList>
            <consortium name="The Broad Institute Genomics Platform"/>
            <consortium name="The Broad Institute Genome Sequencing Center for Infectious Disease"/>
            <person name="Wu L."/>
            <person name="Ma J."/>
        </authorList>
    </citation>
    <scope>NUCLEOTIDE SEQUENCE [LARGE SCALE GENOMIC DNA]</scope>
    <source>
        <strain evidence="10 11">JCM 15589</strain>
    </source>
</reference>
<feature type="transmembrane region" description="Helical" evidence="7">
    <location>
        <begin position="40"/>
        <end position="58"/>
    </location>
</feature>
<dbReference type="Proteomes" id="UP001501138">
    <property type="component" value="Unassembled WGS sequence"/>
</dbReference>
<accession>A0ABN2JIR0</accession>
<feature type="transmembrane region" description="Helical" evidence="7">
    <location>
        <begin position="200"/>
        <end position="216"/>
    </location>
</feature>
<proteinExistence type="inferred from homology"/>
<organism evidence="10 11">
    <name type="scientific">Isoptericola hypogeus</name>
    <dbReference type="NCBI Taxonomy" id="300179"/>
    <lineage>
        <taxon>Bacteria</taxon>
        <taxon>Bacillati</taxon>
        <taxon>Actinomycetota</taxon>
        <taxon>Actinomycetes</taxon>
        <taxon>Micrococcales</taxon>
        <taxon>Promicromonosporaceae</taxon>
        <taxon>Isoptericola</taxon>
    </lineage>
</organism>
<dbReference type="CDD" id="cd06261">
    <property type="entry name" value="TM_PBP2"/>
    <property type="match status" value="1"/>
</dbReference>
<feature type="domain" description="ABC transmembrane type-1" evidence="9">
    <location>
        <begin position="100"/>
        <end position="314"/>
    </location>
</feature>
<dbReference type="InterPro" id="IPR035906">
    <property type="entry name" value="MetI-like_sf"/>
</dbReference>
<dbReference type="RefSeq" id="WP_344248721.1">
    <property type="nucleotide sequence ID" value="NZ_BAAAPM010000004.1"/>
</dbReference>
<dbReference type="InterPro" id="IPR000515">
    <property type="entry name" value="MetI-like"/>
</dbReference>
<feature type="transmembrane region" description="Helical" evidence="7">
    <location>
        <begin position="104"/>
        <end position="128"/>
    </location>
</feature>
<evidence type="ECO:0000256" key="3">
    <source>
        <dbReference type="ARBA" id="ARBA00022475"/>
    </source>
</evidence>
<dbReference type="PANTHER" id="PTHR43227">
    <property type="entry name" value="BLL4140 PROTEIN"/>
    <property type="match status" value="1"/>
</dbReference>
<evidence type="ECO:0000256" key="2">
    <source>
        <dbReference type="ARBA" id="ARBA00022448"/>
    </source>
</evidence>
<evidence type="ECO:0000256" key="1">
    <source>
        <dbReference type="ARBA" id="ARBA00004651"/>
    </source>
</evidence>
<dbReference type="Pfam" id="PF00528">
    <property type="entry name" value="BPD_transp_1"/>
    <property type="match status" value="1"/>
</dbReference>
<dbReference type="PANTHER" id="PTHR43227:SF11">
    <property type="entry name" value="BLL4140 PROTEIN"/>
    <property type="match status" value="1"/>
</dbReference>
<keyword evidence="4 7" id="KW-0812">Transmembrane</keyword>
<dbReference type="InterPro" id="IPR050809">
    <property type="entry name" value="UgpAE/MalFG_permease"/>
</dbReference>
<keyword evidence="3" id="KW-1003">Cell membrane</keyword>
<evidence type="ECO:0000313" key="11">
    <source>
        <dbReference type="Proteomes" id="UP001501138"/>
    </source>
</evidence>
<dbReference type="PROSITE" id="PS50928">
    <property type="entry name" value="ABC_TM1"/>
    <property type="match status" value="1"/>
</dbReference>
<feature type="transmembrane region" description="Helical" evidence="7">
    <location>
        <begin position="236"/>
        <end position="259"/>
    </location>
</feature>
<evidence type="ECO:0000259" key="9">
    <source>
        <dbReference type="PROSITE" id="PS50928"/>
    </source>
</evidence>
<feature type="region of interest" description="Disordered" evidence="8">
    <location>
        <begin position="1"/>
        <end position="25"/>
    </location>
</feature>
<keyword evidence="6 7" id="KW-0472">Membrane</keyword>
<evidence type="ECO:0000256" key="4">
    <source>
        <dbReference type="ARBA" id="ARBA00022692"/>
    </source>
</evidence>
<name>A0ABN2JIR0_9MICO</name>
<gene>
    <name evidence="10" type="ORF">GCM10009809_24450</name>
</gene>
<dbReference type="SUPFAM" id="SSF161098">
    <property type="entry name" value="MetI-like"/>
    <property type="match status" value="1"/>
</dbReference>
<evidence type="ECO:0000256" key="5">
    <source>
        <dbReference type="ARBA" id="ARBA00022989"/>
    </source>
</evidence>
<feature type="transmembrane region" description="Helical" evidence="7">
    <location>
        <begin position="173"/>
        <end position="193"/>
    </location>
</feature>
<feature type="transmembrane region" description="Helical" evidence="7">
    <location>
        <begin position="140"/>
        <end position="161"/>
    </location>
</feature>
<protein>
    <submittedName>
        <fullName evidence="10">ABC transporter permease subunit</fullName>
    </submittedName>
</protein>